<dbReference type="Pfam" id="PF13602">
    <property type="entry name" value="ADH_zinc_N_2"/>
    <property type="match status" value="1"/>
</dbReference>
<evidence type="ECO:0000256" key="1">
    <source>
        <dbReference type="ARBA" id="ARBA00004502"/>
    </source>
</evidence>
<comment type="similarity">
    <text evidence="3">Belongs to the YIM1 family.</text>
</comment>
<dbReference type="SUPFAM" id="SSF50129">
    <property type="entry name" value="GroES-like"/>
    <property type="match status" value="1"/>
</dbReference>
<dbReference type="STRING" id="984487.A0A1E4SCM9"/>
<dbReference type="InterPro" id="IPR011032">
    <property type="entry name" value="GroES-like_sf"/>
</dbReference>
<dbReference type="Gene3D" id="3.40.50.720">
    <property type="entry name" value="NAD(P)-binding Rossmann-like Domain"/>
    <property type="match status" value="1"/>
</dbReference>
<protein>
    <submittedName>
        <fullName evidence="5">NAD(P)-binding protein</fullName>
    </submittedName>
</protein>
<proteinExistence type="inferred from homology"/>
<dbReference type="GeneID" id="30982152"/>
<keyword evidence="2" id="KW-0551">Lipid droplet</keyword>
<sequence length="365" mass="39899">MTFSSDTLSYKAYTYDNRNDSLKVTTQTVQLHKQPDGTYNVGPNQILIKIHSAALNPVDLVLKKASGFPITYSGNHGFGKDFSGTVAAVGSKAATQTKLSVGTELAGIVHKLFGPGTVAEYLLFDANDSKIEYSVPAKNLSLNEASSFPLVYGTAWFMLGDYDLKDKKVLVIGSSTSVGRYIVQLARIGQAKEIVVTCSGKSADLAKELGATTVIDYTQHKSVLNPVLESVKESGKFDFIMDCAGTSDLFPEISSIVHKDTHYNTIVGDKKANYASFDLLASIIAYAKSFSRSFASSWGLTSYHYKHIFLLPGKDWIHEVKPLFELGELVPFVDSVHKFEDLDQAVKRLESNRANGKVIIQVAQD</sequence>
<dbReference type="Pfam" id="PF08240">
    <property type="entry name" value="ADH_N"/>
    <property type="match status" value="1"/>
</dbReference>
<dbReference type="AlphaFoldDB" id="A0A1E4SCM9"/>
<organism evidence="5 6">
    <name type="scientific">Suhomyces tanzawaensis NRRL Y-17324</name>
    <dbReference type="NCBI Taxonomy" id="984487"/>
    <lineage>
        <taxon>Eukaryota</taxon>
        <taxon>Fungi</taxon>
        <taxon>Dikarya</taxon>
        <taxon>Ascomycota</taxon>
        <taxon>Saccharomycotina</taxon>
        <taxon>Pichiomycetes</taxon>
        <taxon>Debaryomycetaceae</taxon>
        <taxon>Suhomyces</taxon>
    </lineage>
</organism>
<evidence type="ECO:0000313" key="5">
    <source>
        <dbReference type="EMBL" id="ODV77259.1"/>
    </source>
</evidence>
<evidence type="ECO:0000256" key="2">
    <source>
        <dbReference type="ARBA" id="ARBA00022677"/>
    </source>
</evidence>
<dbReference type="SUPFAM" id="SSF51735">
    <property type="entry name" value="NAD(P)-binding Rossmann-fold domains"/>
    <property type="match status" value="1"/>
</dbReference>
<dbReference type="OrthoDB" id="3509362at2759"/>
<dbReference type="Gene3D" id="3.90.180.10">
    <property type="entry name" value="Medium-chain alcohol dehydrogenases, catalytic domain"/>
    <property type="match status" value="1"/>
</dbReference>
<dbReference type="PANTHER" id="PTHR11695:SF294">
    <property type="entry name" value="RETICULON-4-INTERACTING PROTEIN 1, MITOCHONDRIAL"/>
    <property type="match status" value="1"/>
</dbReference>
<evidence type="ECO:0000256" key="3">
    <source>
        <dbReference type="ARBA" id="ARBA00038249"/>
    </source>
</evidence>
<dbReference type="Proteomes" id="UP000094285">
    <property type="component" value="Unassembled WGS sequence"/>
</dbReference>
<evidence type="ECO:0000313" key="6">
    <source>
        <dbReference type="Proteomes" id="UP000094285"/>
    </source>
</evidence>
<dbReference type="SMART" id="SM00829">
    <property type="entry name" value="PKS_ER"/>
    <property type="match status" value="1"/>
</dbReference>
<name>A0A1E4SCM9_9ASCO</name>
<dbReference type="PANTHER" id="PTHR11695">
    <property type="entry name" value="ALCOHOL DEHYDROGENASE RELATED"/>
    <property type="match status" value="1"/>
</dbReference>
<gene>
    <name evidence="5" type="ORF">CANTADRAFT_27156</name>
</gene>
<accession>A0A1E4SCM9</accession>
<keyword evidence="6" id="KW-1185">Reference proteome</keyword>
<dbReference type="InterPro" id="IPR013154">
    <property type="entry name" value="ADH-like_N"/>
</dbReference>
<dbReference type="InterPro" id="IPR050700">
    <property type="entry name" value="YIM1/Zinc_Alcohol_DH_Fams"/>
</dbReference>
<dbReference type="GO" id="GO:0005811">
    <property type="term" value="C:lipid droplet"/>
    <property type="evidence" value="ECO:0007669"/>
    <property type="project" value="UniProtKB-SubCell"/>
</dbReference>
<evidence type="ECO:0000259" key="4">
    <source>
        <dbReference type="SMART" id="SM00829"/>
    </source>
</evidence>
<dbReference type="GO" id="GO:0005739">
    <property type="term" value="C:mitochondrion"/>
    <property type="evidence" value="ECO:0007669"/>
    <property type="project" value="TreeGrafter"/>
</dbReference>
<feature type="domain" description="Enoyl reductase (ER)" evidence="4">
    <location>
        <begin position="25"/>
        <end position="360"/>
    </location>
</feature>
<dbReference type="InterPro" id="IPR020843">
    <property type="entry name" value="ER"/>
</dbReference>
<dbReference type="GO" id="GO:0016491">
    <property type="term" value="F:oxidoreductase activity"/>
    <property type="evidence" value="ECO:0007669"/>
    <property type="project" value="InterPro"/>
</dbReference>
<dbReference type="InterPro" id="IPR036291">
    <property type="entry name" value="NAD(P)-bd_dom_sf"/>
</dbReference>
<dbReference type="RefSeq" id="XP_020062381.1">
    <property type="nucleotide sequence ID" value="XM_020208015.1"/>
</dbReference>
<reference evidence="6" key="1">
    <citation type="submission" date="2016-05" db="EMBL/GenBank/DDBJ databases">
        <title>Comparative genomics of biotechnologically important yeasts.</title>
        <authorList>
            <consortium name="DOE Joint Genome Institute"/>
            <person name="Riley R."/>
            <person name="Haridas S."/>
            <person name="Wolfe K.H."/>
            <person name="Lopes M.R."/>
            <person name="Hittinger C.T."/>
            <person name="Goker M."/>
            <person name="Salamov A."/>
            <person name="Wisecaver J."/>
            <person name="Long T.M."/>
            <person name="Aerts A.L."/>
            <person name="Barry K."/>
            <person name="Choi C."/>
            <person name="Clum A."/>
            <person name="Coughlan A.Y."/>
            <person name="Deshpande S."/>
            <person name="Douglass A.P."/>
            <person name="Hanson S.J."/>
            <person name="Klenk H.-P."/>
            <person name="Labutti K."/>
            <person name="Lapidus A."/>
            <person name="Lindquist E."/>
            <person name="Lipzen A."/>
            <person name="Meier-Kolthoff J.P."/>
            <person name="Ohm R.A."/>
            <person name="Otillar R.P."/>
            <person name="Pangilinan J."/>
            <person name="Peng Y."/>
            <person name="Rokas A."/>
            <person name="Rosa C.A."/>
            <person name="Scheuner C."/>
            <person name="Sibirny A.A."/>
            <person name="Slot J.C."/>
            <person name="Stielow J.B."/>
            <person name="Sun H."/>
            <person name="Kurtzman C.P."/>
            <person name="Blackwell M."/>
            <person name="Grigoriev I.V."/>
            <person name="Jeffries T.W."/>
        </authorList>
    </citation>
    <scope>NUCLEOTIDE SEQUENCE [LARGE SCALE GENOMIC DNA]</scope>
    <source>
        <strain evidence="6">NRRL Y-17324</strain>
    </source>
</reference>
<comment type="subcellular location">
    <subcellularLocation>
        <location evidence="1">Lipid droplet</location>
    </subcellularLocation>
</comment>
<dbReference type="EMBL" id="KV453915">
    <property type="protein sequence ID" value="ODV77259.1"/>
    <property type="molecule type" value="Genomic_DNA"/>
</dbReference>